<accession>A0A9Q6ENE2</accession>
<reference evidence="1 2" key="1">
    <citation type="submission" date="2015-02" db="EMBL/GenBank/DDBJ databases">
        <title>Nostoc linckia genome annotation.</title>
        <authorList>
            <person name="Zhou Z."/>
        </authorList>
    </citation>
    <scope>NUCLEOTIDE SEQUENCE [LARGE SCALE GENOMIC DNA]</scope>
    <source>
        <strain evidence="2">z8</strain>
    </source>
</reference>
<dbReference type="Proteomes" id="UP000222310">
    <property type="component" value="Unassembled WGS sequence"/>
</dbReference>
<dbReference type="EMBL" id="LAHD01000005">
    <property type="protein sequence ID" value="PHK06723.1"/>
    <property type="molecule type" value="Genomic_DNA"/>
</dbReference>
<protein>
    <recommendedName>
        <fullName evidence="3">Ferritin-like domain-containing protein</fullName>
    </recommendedName>
</protein>
<name>A0A9Q6ENE2_NOSLI</name>
<gene>
    <name evidence="1" type="ORF">VF08_03020</name>
</gene>
<evidence type="ECO:0000313" key="1">
    <source>
        <dbReference type="EMBL" id="PHK06723.1"/>
    </source>
</evidence>
<dbReference type="GeneID" id="57094423"/>
<evidence type="ECO:0000313" key="2">
    <source>
        <dbReference type="Proteomes" id="UP000222310"/>
    </source>
</evidence>
<organism evidence="1 2">
    <name type="scientific">Nostoc linckia z8</name>
    <dbReference type="NCBI Taxonomy" id="1628746"/>
    <lineage>
        <taxon>Bacteria</taxon>
        <taxon>Bacillati</taxon>
        <taxon>Cyanobacteriota</taxon>
        <taxon>Cyanophyceae</taxon>
        <taxon>Nostocales</taxon>
        <taxon>Nostocaceae</taxon>
        <taxon>Nostoc</taxon>
    </lineage>
</organism>
<dbReference type="RefSeq" id="WP_099066505.1">
    <property type="nucleotide sequence ID" value="NZ_LAHD01000005.1"/>
</dbReference>
<evidence type="ECO:0008006" key="3">
    <source>
        <dbReference type="Google" id="ProtNLM"/>
    </source>
</evidence>
<dbReference type="AlphaFoldDB" id="A0A9Q6ENE2"/>
<sequence length="240" mass="27782">MSSIFNKLIVKLGLLNKQRFIRFLAKIEYGNAVFIEKLQQQALAEDRQYLAAFLEKQAKEENKHGKMLSSLADGSDRITRTGTGRWVTILRGQENLVKKFITPFNKPKVVTWDSYTYPGERLTGVLENFDGMSYRFVSSRLLFYNRAAFDYSWEDRIAFMCVLEEEIASLYLELALLKDGDLSALASQMTRDEFGHANHLKDALSRFSPFPQDLLNKWRKRVKWAKWGLAIDAVSFLCKK</sequence>
<proteinExistence type="predicted"/>
<comment type="caution">
    <text evidence="1">The sequence shown here is derived from an EMBL/GenBank/DDBJ whole genome shotgun (WGS) entry which is preliminary data.</text>
</comment>